<dbReference type="RefSeq" id="WP_136964326.1">
    <property type="nucleotide sequence ID" value="NZ_CP039690.1"/>
</dbReference>
<accession>A0A4D7BEP3</accession>
<evidence type="ECO:0000259" key="1">
    <source>
        <dbReference type="PROSITE" id="PS51819"/>
    </source>
</evidence>
<dbReference type="AlphaFoldDB" id="A0A4D7BEP3"/>
<evidence type="ECO:0000313" key="3">
    <source>
        <dbReference type="Proteomes" id="UP000298781"/>
    </source>
</evidence>
<dbReference type="PROSITE" id="PS51819">
    <property type="entry name" value="VOC"/>
    <property type="match status" value="1"/>
</dbReference>
<dbReference type="Pfam" id="PF00903">
    <property type="entry name" value="Glyoxalase"/>
    <property type="match status" value="1"/>
</dbReference>
<dbReference type="SUPFAM" id="SSF54593">
    <property type="entry name" value="Glyoxalase/Bleomycin resistance protein/Dihydroxybiphenyl dioxygenase"/>
    <property type="match status" value="1"/>
</dbReference>
<evidence type="ECO:0000313" key="2">
    <source>
        <dbReference type="EMBL" id="QCI68913.1"/>
    </source>
</evidence>
<keyword evidence="3" id="KW-1185">Reference proteome</keyword>
<feature type="domain" description="VOC" evidence="1">
    <location>
        <begin position="8"/>
        <end position="127"/>
    </location>
</feature>
<dbReference type="Gene3D" id="3.30.720.120">
    <property type="match status" value="1"/>
</dbReference>
<dbReference type="Proteomes" id="UP000298781">
    <property type="component" value="Chromosome"/>
</dbReference>
<dbReference type="Gene3D" id="3.30.720.110">
    <property type="match status" value="1"/>
</dbReference>
<organism evidence="2 3">
    <name type="scientific">Phreatobacter stygius</name>
    <dbReference type="NCBI Taxonomy" id="1940610"/>
    <lineage>
        <taxon>Bacteria</taxon>
        <taxon>Pseudomonadati</taxon>
        <taxon>Pseudomonadota</taxon>
        <taxon>Alphaproteobacteria</taxon>
        <taxon>Hyphomicrobiales</taxon>
        <taxon>Phreatobacteraceae</taxon>
        <taxon>Phreatobacter</taxon>
    </lineage>
</organism>
<dbReference type="InterPro" id="IPR037523">
    <property type="entry name" value="VOC_core"/>
</dbReference>
<protein>
    <submittedName>
        <fullName evidence="2">VOC family protein</fullName>
    </submittedName>
</protein>
<dbReference type="InterPro" id="IPR004360">
    <property type="entry name" value="Glyas_Fos-R_dOase_dom"/>
</dbReference>
<dbReference type="OrthoDB" id="9806868at2"/>
<dbReference type="PANTHER" id="PTHR34109:SF1">
    <property type="entry name" value="VOC DOMAIN-CONTAINING PROTEIN"/>
    <property type="match status" value="1"/>
</dbReference>
<dbReference type="KEGG" id="pstg:E8M01_34595"/>
<proteinExistence type="predicted"/>
<dbReference type="EMBL" id="CP039690">
    <property type="protein sequence ID" value="QCI68913.1"/>
    <property type="molecule type" value="Genomic_DNA"/>
</dbReference>
<sequence>MSAKPFQPADHSTVSAYMMASDARQVIDFIADVFDGKTLMRIARDDGSVMHSSIGIGDSVVMIADATKDYPAFPVWLHVYVADVDATYRTALAKGATSVQEPSAKGDGDRRGGFMDPIGNTWWIATPE</sequence>
<dbReference type="PANTHER" id="PTHR34109">
    <property type="entry name" value="BNAUNNG04460D PROTEIN-RELATED"/>
    <property type="match status" value="1"/>
</dbReference>
<reference evidence="2 3" key="1">
    <citation type="submission" date="2019-04" db="EMBL/GenBank/DDBJ databases">
        <title>Phreatobacter aquaticus sp. nov.</title>
        <authorList>
            <person name="Choi A."/>
        </authorList>
    </citation>
    <scope>NUCLEOTIDE SEQUENCE [LARGE SCALE GENOMIC DNA]</scope>
    <source>
        <strain evidence="2 3">KCTC 52518</strain>
    </source>
</reference>
<gene>
    <name evidence="2" type="ORF">E8M01_34595</name>
</gene>
<dbReference type="InterPro" id="IPR029068">
    <property type="entry name" value="Glyas_Bleomycin-R_OHBP_Dase"/>
</dbReference>
<dbReference type="CDD" id="cd07246">
    <property type="entry name" value="VOC_like"/>
    <property type="match status" value="1"/>
</dbReference>
<name>A0A4D7BEP3_9HYPH</name>